<dbReference type="Proteomes" id="UP000324222">
    <property type="component" value="Unassembled WGS sequence"/>
</dbReference>
<organism evidence="1 2">
    <name type="scientific">Portunus trituberculatus</name>
    <name type="common">Swimming crab</name>
    <name type="synonym">Neptunus trituberculatus</name>
    <dbReference type="NCBI Taxonomy" id="210409"/>
    <lineage>
        <taxon>Eukaryota</taxon>
        <taxon>Metazoa</taxon>
        <taxon>Ecdysozoa</taxon>
        <taxon>Arthropoda</taxon>
        <taxon>Crustacea</taxon>
        <taxon>Multicrustacea</taxon>
        <taxon>Malacostraca</taxon>
        <taxon>Eumalacostraca</taxon>
        <taxon>Eucarida</taxon>
        <taxon>Decapoda</taxon>
        <taxon>Pleocyemata</taxon>
        <taxon>Brachyura</taxon>
        <taxon>Eubrachyura</taxon>
        <taxon>Portunoidea</taxon>
        <taxon>Portunidae</taxon>
        <taxon>Portuninae</taxon>
        <taxon>Portunus</taxon>
    </lineage>
</organism>
<sequence>MQAPFPCQVTSSKRHRFVAAMSSVDVPLASSMLGYPFWRQPDIQDRLPGRVPHRFSIVTGGRHLGG</sequence>
<proteinExistence type="predicted"/>
<accession>A0A5B7GUH5</accession>
<protein>
    <submittedName>
        <fullName evidence="1">Uncharacterized protein</fullName>
    </submittedName>
</protein>
<reference evidence="1 2" key="1">
    <citation type="submission" date="2019-05" db="EMBL/GenBank/DDBJ databases">
        <title>Another draft genome of Portunus trituberculatus and its Hox gene families provides insights of decapod evolution.</title>
        <authorList>
            <person name="Jeong J.-H."/>
            <person name="Song I."/>
            <person name="Kim S."/>
            <person name="Choi T."/>
            <person name="Kim D."/>
            <person name="Ryu S."/>
            <person name="Kim W."/>
        </authorList>
    </citation>
    <scope>NUCLEOTIDE SEQUENCE [LARGE SCALE GENOMIC DNA]</scope>
    <source>
        <tissue evidence="1">Muscle</tissue>
    </source>
</reference>
<keyword evidence="2" id="KW-1185">Reference proteome</keyword>
<dbReference type="AlphaFoldDB" id="A0A5B7GUH5"/>
<name>A0A5B7GUH5_PORTR</name>
<comment type="caution">
    <text evidence="1">The sequence shown here is derived from an EMBL/GenBank/DDBJ whole genome shotgun (WGS) entry which is preliminary data.</text>
</comment>
<evidence type="ECO:0000313" key="2">
    <source>
        <dbReference type="Proteomes" id="UP000324222"/>
    </source>
</evidence>
<evidence type="ECO:0000313" key="1">
    <source>
        <dbReference type="EMBL" id="MPC61075.1"/>
    </source>
</evidence>
<gene>
    <name evidence="1" type="ORF">E2C01_055138</name>
</gene>
<dbReference type="EMBL" id="VSRR010018187">
    <property type="protein sequence ID" value="MPC61075.1"/>
    <property type="molecule type" value="Genomic_DNA"/>
</dbReference>